<dbReference type="SUPFAM" id="SSF53300">
    <property type="entry name" value="vWA-like"/>
    <property type="match status" value="1"/>
</dbReference>
<gene>
    <name evidence="1" type="ORF">C7999DRAFT_13816</name>
</gene>
<proteinExistence type="predicted"/>
<dbReference type="Gene3D" id="3.40.50.410">
    <property type="entry name" value="von Willebrand factor, type A domain"/>
    <property type="match status" value="1"/>
</dbReference>
<sequence length="1094" mass="122058">MAAAHSEIYDLLIVTDATLSMGAFLKSLNSSLQDIISISTMTGCFSRIGVIAYRDYAEHGRCTDWSGWHSRDAQSEISQDALLSFVRSLRMLSGGDWAEATRTGLALAYQVMRPEAKTIILLYSDALPHTEADGGLWEKEQDELTKTDAYGGSGKLFTDWVSVANTLSSSDKKAQVFGIIEIGGYWQDLDLESMITYLSTRTGGVCLEITRKPSPETISKLTVNLLLHGMGAEKQGAVLEKQLIATRVDFIDHSAIDQLVSEKDSSSFRYLPTSSKKNDRETLKANMRRDPVSIETLSGIVPRREHPMDFSKRYREDPKYREIVIEQLTQIIETDVSAIALNPVFGSLWRTVCNDRLNPARDQLITNFGLEVNRIESFKKKEDMKKWLEASYDFVGEITDMIAAVPDESRYPCVLLDPTVRFSQTSGQAEEDTGSSTTFTRDELLEIGRSCDPRILRRLGRILTRMTYVNSKEELPAHVKDTPEKEVPRIPMALAKQAHERKFWRVLLHAVLPGTMLTARPAALLAALSLRMGIKPLEEAAYTELMASRDIWNTLDIPETWNTQCLSLLLEADKKHQLSVADARTGADNERILKEEDRKLFESLVNYKLLEMNLDMELMAKVGWTPNKSKAPLGPVVNCKACHFPRSVTVMASDRVCGLCAVKHAWESMDAREAFIQGGVSKDDTSSTLATWTECNMKDCRAQYVVYHPEDLRVRPKCHYCRQRGTTSEFDPNTQASTTAPCVECTKCKSRIIWPAAYRPKSFEPSTYQCPACTAGTPTTIVTADTTPRALAKENGTAWLLRNDDETIPSPFTNRSLFHIISTATCTQEGNRHLFPSKIAVLPAAQETADPVSLTIRGKPIHNTVSLIATLGEHITNHRVQAGTCSLCFSDFVHGRLRLACGGRKGCRERICAGCARGWYGLNAPGRVVNVAALACPFCRRQPTHRVKLPNGLRFLGGLRDAVNDKGMWVYAWCSGGCGSAKKFAERVCAQGAPEELENWRCEECNVERQTAKTCPAPNCGVTVEKVSGCDHIECVCGKHWCFNCGEKVADTATEIYKHMTQVHQTWYAFGPNGDDGEYDYSDYEEDEEDEGDW</sequence>
<organism evidence="1 2">
    <name type="scientific">Corynascus novoguineensis</name>
    <dbReference type="NCBI Taxonomy" id="1126955"/>
    <lineage>
        <taxon>Eukaryota</taxon>
        <taxon>Fungi</taxon>
        <taxon>Dikarya</taxon>
        <taxon>Ascomycota</taxon>
        <taxon>Pezizomycotina</taxon>
        <taxon>Sordariomycetes</taxon>
        <taxon>Sordariomycetidae</taxon>
        <taxon>Sordariales</taxon>
        <taxon>Chaetomiaceae</taxon>
        <taxon>Corynascus</taxon>
    </lineage>
</organism>
<protein>
    <submittedName>
        <fullName evidence="1">Uncharacterized protein</fullName>
    </submittedName>
</protein>
<evidence type="ECO:0000313" key="2">
    <source>
        <dbReference type="Proteomes" id="UP001303647"/>
    </source>
</evidence>
<reference evidence="1" key="2">
    <citation type="submission" date="2023-05" db="EMBL/GenBank/DDBJ databases">
        <authorList>
            <consortium name="Lawrence Berkeley National Laboratory"/>
            <person name="Steindorff A."/>
            <person name="Hensen N."/>
            <person name="Bonometti L."/>
            <person name="Westerberg I."/>
            <person name="Brannstrom I.O."/>
            <person name="Guillou S."/>
            <person name="Cros-Aarteil S."/>
            <person name="Calhoun S."/>
            <person name="Haridas S."/>
            <person name="Kuo A."/>
            <person name="Mondo S."/>
            <person name="Pangilinan J."/>
            <person name="Riley R."/>
            <person name="Labutti K."/>
            <person name="Andreopoulos B."/>
            <person name="Lipzen A."/>
            <person name="Chen C."/>
            <person name="Yanf M."/>
            <person name="Daum C."/>
            <person name="Ng V."/>
            <person name="Clum A."/>
            <person name="Ohm R."/>
            <person name="Martin F."/>
            <person name="Silar P."/>
            <person name="Natvig D."/>
            <person name="Lalanne C."/>
            <person name="Gautier V."/>
            <person name="Ament-Velasquez S.L."/>
            <person name="Kruys A."/>
            <person name="Hutchinson M.I."/>
            <person name="Powell A.J."/>
            <person name="Barry K."/>
            <person name="Miller A.N."/>
            <person name="Grigoriev I.V."/>
            <person name="Debuchy R."/>
            <person name="Gladieux P."/>
            <person name="Thoren M.H."/>
            <person name="Johannesson H."/>
        </authorList>
    </citation>
    <scope>NUCLEOTIDE SEQUENCE</scope>
    <source>
        <strain evidence="1">CBS 359.72</strain>
    </source>
</reference>
<reference evidence="1" key="1">
    <citation type="journal article" date="2023" name="Mol. Phylogenet. Evol.">
        <title>Genome-scale phylogeny and comparative genomics of the fungal order Sordariales.</title>
        <authorList>
            <person name="Hensen N."/>
            <person name="Bonometti L."/>
            <person name="Westerberg I."/>
            <person name="Brannstrom I.O."/>
            <person name="Guillou S."/>
            <person name="Cros-Aarteil S."/>
            <person name="Calhoun S."/>
            <person name="Haridas S."/>
            <person name="Kuo A."/>
            <person name="Mondo S."/>
            <person name="Pangilinan J."/>
            <person name="Riley R."/>
            <person name="LaButti K."/>
            <person name="Andreopoulos B."/>
            <person name="Lipzen A."/>
            <person name="Chen C."/>
            <person name="Yan M."/>
            <person name="Daum C."/>
            <person name="Ng V."/>
            <person name="Clum A."/>
            <person name="Steindorff A."/>
            <person name="Ohm R.A."/>
            <person name="Martin F."/>
            <person name="Silar P."/>
            <person name="Natvig D.O."/>
            <person name="Lalanne C."/>
            <person name="Gautier V."/>
            <person name="Ament-Velasquez S.L."/>
            <person name="Kruys A."/>
            <person name="Hutchinson M.I."/>
            <person name="Powell A.J."/>
            <person name="Barry K."/>
            <person name="Miller A.N."/>
            <person name="Grigoriev I.V."/>
            <person name="Debuchy R."/>
            <person name="Gladieux P."/>
            <person name="Hiltunen Thoren M."/>
            <person name="Johannesson H."/>
        </authorList>
    </citation>
    <scope>NUCLEOTIDE SEQUENCE</scope>
    <source>
        <strain evidence="1">CBS 359.72</strain>
    </source>
</reference>
<name>A0AAN7HQ16_9PEZI</name>
<dbReference type="SUPFAM" id="SSF57850">
    <property type="entry name" value="RING/U-box"/>
    <property type="match status" value="1"/>
</dbReference>
<evidence type="ECO:0000313" key="1">
    <source>
        <dbReference type="EMBL" id="KAK4248238.1"/>
    </source>
</evidence>
<keyword evidence="2" id="KW-1185">Reference proteome</keyword>
<dbReference type="Proteomes" id="UP001303647">
    <property type="component" value="Unassembled WGS sequence"/>
</dbReference>
<accession>A0AAN7HQ16</accession>
<comment type="caution">
    <text evidence="1">The sequence shown here is derived from an EMBL/GenBank/DDBJ whole genome shotgun (WGS) entry which is preliminary data.</text>
</comment>
<dbReference type="Pfam" id="PF26200">
    <property type="entry name" value="Rcat_RNF216"/>
    <property type="match status" value="1"/>
</dbReference>
<dbReference type="AlphaFoldDB" id="A0AAN7HQ16"/>
<dbReference type="EMBL" id="MU857640">
    <property type="protein sequence ID" value="KAK4248238.1"/>
    <property type="molecule type" value="Genomic_DNA"/>
</dbReference>
<dbReference type="Gene3D" id="1.20.120.1750">
    <property type="match status" value="1"/>
</dbReference>
<dbReference type="InterPro" id="IPR036465">
    <property type="entry name" value="vWFA_dom_sf"/>
</dbReference>